<comment type="caution">
    <text evidence="2">The sequence shown here is derived from an EMBL/GenBank/DDBJ whole genome shotgun (WGS) entry which is preliminary data.</text>
</comment>
<gene>
    <name evidence="2" type="ORF">CYMTET_14329</name>
</gene>
<sequence length="372" mass="41601">MNVTILKCILIGCVLHFDVTTARSICFDGTTKFVIVSSQRSGTRWLVSLLNSHPDVAVGGELFSHSHGTLDWEQILKTLQTYYFDCSERKNWKSLKSLKGANATTVGFKWMYGQGLENNYPLVLKFLQEKEIAVVHLERRDALKQAVSYFSNRFNAETTEHHAHATTEKEAALRRHAIHIDVQALLKRMTAVSESTKRAEEVFSGSGIAYLRLIYEDMTSSEEQKRVELQKLQKFLSLTVRELSSKQVQIHSSNLSESILNYGEIAEGLRGTSFAEFLMPAETAAASRRPQTVQGISSEALGIPKTLKPHTLDQMQLKIARKAKLVAGLPKHSISQTWAGRTSKAKAKKKSVAKYKADVTKKKKTSMGEVKG</sequence>
<dbReference type="SUPFAM" id="SSF52540">
    <property type="entry name" value="P-loop containing nucleoside triphosphate hydrolases"/>
    <property type="match status" value="1"/>
</dbReference>
<keyword evidence="3" id="KW-1185">Reference proteome</keyword>
<feature type="signal peptide" evidence="1">
    <location>
        <begin position="1"/>
        <end position="24"/>
    </location>
</feature>
<keyword evidence="1" id="KW-0732">Signal</keyword>
<dbReference type="InterPro" id="IPR052796">
    <property type="entry name" value="Nod_factor_sulfotransferase"/>
</dbReference>
<dbReference type="PANTHER" id="PTHR32175">
    <property type="entry name" value="PROTEIN, PUTATIVE, EXPRESSED-RELATED"/>
    <property type="match status" value="1"/>
</dbReference>
<proteinExistence type="predicted"/>
<dbReference type="Proteomes" id="UP001190700">
    <property type="component" value="Unassembled WGS sequence"/>
</dbReference>
<dbReference type="PANTHER" id="PTHR32175:SF26">
    <property type="entry name" value="PROTEIN, PUTATIVE, EXPRESSED-RELATED"/>
    <property type="match status" value="1"/>
</dbReference>
<accession>A0AAE0GGQ4</accession>
<organism evidence="2 3">
    <name type="scientific">Cymbomonas tetramitiformis</name>
    <dbReference type="NCBI Taxonomy" id="36881"/>
    <lineage>
        <taxon>Eukaryota</taxon>
        <taxon>Viridiplantae</taxon>
        <taxon>Chlorophyta</taxon>
        <taxon>Pyramimonadophyceae</taxon>
        <taxon>Pyramimonadales</taxon>
        <taxon>Pyramimonadaceae</taxon>
        <taxon>Cymbomonas</taxon>
    </lineage>
</organism>
<protein>
    <recommendedName>
        <fullName evidence="4">Sulfotransferase</fullName>
    </recommendedName>
</protein>
<dbReference type="Gene3D" id="3.40.50.300">
    <property type="entry name" value="P-loop containing nucleotide triphosphate hydrolases"/>
    <property type="match status" value="1"/>
</dbReference>
<evidence type="ECO:0000256" key="1">
    <source>
        <dbReference type="SAM" id="SignalP"/>
    </source>
</evidence>
<dbReference type="AlphaFoldDB" id="A0AAE0GGQ4"/>
<evidence type="ECO:0008006" key="4">
    <source>
        <dbReference type="Google" id="ProtNLM"/>
    </source>
</evidence>
<evidence type="ECO:0000313" key="3">
    <source>
        <dbReference type="Proteomes" id="UP001190700"/>
    </source>
</evidence>
<feature type="chain" id="PRO_5042079217" description="Sulfotransferase" evidence="1">
    <location>
        <begin position="25"/>
        <end position="372"/>
    </location>
</feature>
<evidence type="ECO:0000313" key="2">
    <source>
        <dbReference type="EMBL" id="KAK3277677.1"/>
    </source>
</evidence>
<dbReference type="EMBL" id="LGRX02005978">
    <property type="protein sequence ID" value="KAK3277677.1"/>
    <property type="molecule type" value="Genomic_DNA"/>
</dbReference>
<name>A0AAE0GGQ4_9CHLO</name>
<dbReference type="InterPro" id="IPR027417">
    <property type="entry name" value="P-loop_NTPase"/>
</dbReference>
<reference evidence="2 3" key="1">
    <citation type="journal article" date="2015" name="Genome Biol. Evol.">
        <title>Comparative Genomics of a Bacterivorous Green Alga Reveals Evolutionary Causalities and Consequences of Phago-Mixotrophic Mode of Nutrition.</title>
        <authorList>
            <person name="Burns J.A."/>
            <person name="Paasch A."/>
            <person name="Narechania A."/>
            <person name="Kim E."/>
        </authorList>
    </citation>
    <scope>NUCLEOTIDE SEQUENCE [LARGE SCALE GENOMIC DNA]</scope>
    <source>
        <strain evidence="2 3">PLY_AMNH</strain>
    </source>
</reference>